<dbReference type="Gene3D" id="3.40.50.1820">
    <property type="entry name" value="alpha/beta hydrolase"/>
    <property type="match status" value="1"/>
</dbReference>
<keyword evidence="2" id="KW-0442">Lipid degradation</keyword>
<dbReference type="PATRIC" id="fig|1330330.3.peg.1642"/>
<keyword evidence="1" id="KW-0378">Hydrolase</keyword>
<evidence type="ECO:0000256" key="3">
    <source>
        <dbReference type="ARBA" id="ARBA00023098"/>
    </source>
</evidence>
<keyword evidence="5" id="KW-1185">Reference proteome</keyword>
<dbReference type="AlphaFoldDB" id="A0A0G2ZHS2"/>
<reference evidence="4 5" key="1">
    <citation type="submission" date="2015-04" db="EMBL/GenBank/DDBJ databases">
        <title>Complete Genome Sequence of Kosmotoga pacifica SLHLJ1.</title>
        <authorList>
            <person name="Jiang L.J."/>
            <person name="Shao Z.Z."/>
            <person name="Jebbar M."/>
        </authorList>
    </citation>
    <scope>NUCLEOTIDE SEQUENCE [LARGE SCALE GENOMIC DNA]</scope>
    <source>
        <strain evidence="4 5">SLHLJ1</strain>
    </source>
</reference>
<dbReference type="KEGG" id="kpf:IX53_08105"/>
<accession>A0A0G2ZHS2</accession>
<protein>
    <recommendedName>
        <fullName evidence="6">Alpha/beta hydrolase</fullName>
    </recommendedName>
</protein>
<dbReference type="EMBL" id="CP011232">
    <property type="protein sequence ID" value="AKI98333.1"/>
    <property type="molecule type" value="Genomic_DNA"/>
</dbReference>
<evidence type="ECO:0000313" key="4">
    <source>
        <dbReference type="EMBL" id="AKI98333.1"/>
    </source>
</evidence>
<evidence type="ECO:0008006" key="6">
    <source>
        <dbReference type="Google" id="ProtNLM"/>
    </source>
</evidence>
<dbReference type="Pfam" id="PF03403">
    <property type="entry name" value="PAF-AH_p_II"/>
    <property type="match status" value="1"/>
</dbReference>
<dbReference type="InterPro" id="IPR029058">
    <property type="entry name" value="AB_hydrolase_fold"/>
</dbReference>
<gene>
    <name evidence="4" type="ORF">IX53_08105</name>
</gene>
<dbReference type="SUPFAM" id="SSF53474">
    <property type="entry name" value="alpha/beta-Hydrolases"/>
    <property type="match status" value="1"/>
</dbReference>
<keyword evidence="3" id="KW-0443">Lipid metabolism</keyword>
<sequence length="343" mass="38877">MVIESTGYKDGDRIRLDIWYPAQNIEACERKSWIDNDPRLFEGFEKITGYPVILFQHLYQVKANSYIDAQPAETGRRYPVVIILPGWSSISELHTSFAELLASNGYLVVSIEHPGACTVVSFSNGSTYYFLGNDAINDFERIGMSMEEIIDMLAAYLAKDIDYVLSFLKDMNTNSDSEFLHKIDLEKIALYGHSGGGAVAVEYALQHNVGAVALADPTMTPFSFKELENGISMPALFIESDEWEGGPKHEKMVKLYENTHSPAYYLRVRGTKHVDFAMVRRLSPLTYFFGETGKFMNTKNGLHYIDLSIKIFFDSVFFDTPITLLKELDNRIPEFELESSVIQ</sequence>
<dbReference type="ESTHER" id="9bact-a0a0g2zhs2">
    <property type="family name" value="PAF-Acetylhydrolase"/>
</dbReference>
<dbReference type="PANTHER" id="PTHR10272">
    <property type="entry name" value="PLATELET-ACTIVATING FACTOR ACETYLHYDROLASE"/>
    <property type="match status" value="1"/>
</dbReference>
<evidence type="ECO:0000313" key="5">
    <source>
        <dbReference type="Proteomes" id="UP000035159"/>
    </source>
</evidence>
<name>A0A0G2ZHS2_9BACT</name>
<dbReference type="STRING" id="1330330.IX53_08105"/>
<dbReference type="Proteomes" id="UP000035159">
    <property type="component" value="Chromosome"/>
</dbReference>
<evidence type="ECO:0000256" key="1">
    <source>
        <dbReference type="ARBA" id="ARBA00022801"/>
    </source>
</evidence>
<evidence type="ECO:0000256" key="2">
    <source>
        <dbReference type="ARBA" id="ARBA00022963"/>
    </source>
</evidence>
<proteinExistence type="predicted"/>
<dbReference type="GO" id="GO:0016042">
    <property type="term" value="P:lipid catabolic process"/>
    <property type="evidence" value="ECO:0007669"/>
    <property type="project" value="UniProtKB-KW"/>
</dbReference>
<organism evidence="4 5">
    <name type="scientific">Kosmotoga pacifica</name>
    <dbReference type="NCBI Taxonomy" id="1330330"/>
    <lineage>
        <taxon>Bacteria</taxon>
        <taxon>Thermotogati</taxon>
        <taxon>Thermotogota</taxon>
        <taxon>Thermotogae</taxon>
        <taxon>Kosmotogales</taxon>
        <taxon>Kosmotogaceae</taxon>
        <taxon>Kosmotoga</taxon>
    </lineage>
</organism>
<dbReference type="PANTHER" id="PTHR10272:SF0">
    <property type="entry name" value="PLATELET-ACTIVATING FACTOR ACETYLHYDROLASE"/>
    <property type="match status" value="1"/>
</dbReference>
<dbReference type="GO" id="GO:0003847">
    <property type="term" value="F:1-alkyl-2-acetylglycerophosphocholine esterase activity"/>
    <property type="evidence" value="ECO:0007669"/>
    <property type="project" value="TreeGrafter"/>
</dbReference>